<comment type="subcellular location">
    <subcellularLocation>
        <location evidence="1">Membrane</location>
        <topology evidence="1">Single-pass membrane protein</topology>
    </subcellularLocation>
</comment>
<keyword evidence="5 7" id="KW-1133">Transmembrane helix</keyword>
<dbReference type="OMA" id="IIFIEIW"/>
<evidence type="ECO:0000313" key="9">
    <source>
        <dbReference type="Proteomes" id="UP000295192"/>
    </source>
</evidence>
<evidence type="ECO:0000256" key="1">
    <source>
        <dbReference type="ARBA" id="ARBA00004167"/>
    </source>
</evidence>
<accession>A0A484B700</accession>
<evidence type="ECO:0000256" key="5">
    <source>
        <dbReference type="ARBA" id="ARBA00022989"/>
    </source>
</evidence>
<dbReference type="PANTHER" id="PTHR14274">
    <property type="entry name" value="SMALL INTEGRAL MEMBRANE PROTEIN 8"/>
    <property type="match status" value="1"/>
</dbReference>
<dbReference type="EMBL" id="LSRL02000104">
    <property type="protein sequence ID" value="TDG44468.1"/>
    <property type="molecule type" value="Genomic_DNA"/>
</dbReference>
<name>A0A484B700_DRONA</name>
<comment type="similarity">
    <text evidence="2">Belongs to the SMIM8 family.</text>
</comment>
<evidence type="ECO:0000256" key="6">
    <source>
        <dbReference type="ARBA" id="ARBA00023136"/>
    </source>
</evidence>
<evidence type="ECO:0000256" key="3">
    <source>
        <dbReference type="ARBA" id="ARBA00014451"/>
    </source>
</evidence>
<keyword evidence="6 7" id="KW-0472">Membrane</keyword>
<organism evidence="8 9">
    <name type="scientific">Drosophila navojoa</name>
    <name type="common">Fruit fly</name>
    <dbReference type="NCBI Taxonomy" id="7232"/>
    <lineage>
        <taxon>Eukaryota</taxon>
        <taxon>Metazoa</taxon>
        <taxon>Ecdysozoa</taxon>
        <taxon>Arthropoda</taxon>
        <taxon>Hexapoda</taxon>
        <taxon>Insecta</taxon>
        <taxon>Pterygota</taxon>
        <taxon>Neoptera</taxon>
        <taxon>Endopterygota</taxon>
        <taxon>Diptera</taxon>
        <taxon>Brachycera</taxon>
        <taxon>Muscomorpha</taxon>
        <taxon>Ephydroidea</taxon>
        <taxon>Drosophilidae</taxon>
        <taxon>Drosophila</taxon>
    </lineage>
</organism>
<dbReference type="AlphaFoldDB" id="A0A484B700"/>
<dbReference type="InterPro" id="IPR026686">
    <property type="entry name" value="UPF0708"/>
</dbReference>
<evidence type="ECO:0000256" key="2">
    <source>
        <dbReference type="ARBA" id="ARBA00009328"/>
    </source>
</evidence>
<proteinExistence type="inferred from homology"/>
<comment type="caution">
    <text evidence="8">The sequence shown here is derived from an EMBL/GenBank/DDBJ whole genome shotgun (WGS) entry which is preliminary data.</text>
</comment>
<sequence>MHDKQIKSPPRNIGSSNTASVLKFINAELNTPQNKVLLGLGLATAVGIIGYTTYVRHKYEQLGYYLALKEDGHTEFIKKTSNWEK</sequence>
<dbReference type="PANTHER" id="PTHR14274:SF1">
    <property type="entry name" value="SMALL INTEGRAL MEMBRANE PROTEIN 8"/>
    <property type="match status" value="1"/>
</dbReference>
<evidence type="ECO:0000256" key="4">
    <source>
        <dbReference type="ARBA" id="ARBA00022692"/>
    </source>
</evidence>
<dbReference type="GO" id="GO:0016020">
    <property type="term" value="C:membrane"/>
    <property type="evidence" value="ECO:0007669"/>
    <property type="project" value="UniProtKB-SubCell"/>
</dbReference>
<dbReference type="Pfam" id="PF14937">
    <property type="entry name" value="DUF4500"/>
    <property type="match status" value="1"/>
</dbReference>
<evidence type="ECO:0000256" key="7">
    <source>
        <dbReference type="SAM" id="Phobius"/>
    </source>
</evidence>
<feature type="transmembrane region" description="Helical" evidence="7">
    <location>
        <begin position="36"/>
        <end position="55"/>
    </location>
</feature>
<gene>
    <name evidence="8" type="ORF">AWZ03_009105</name>
</gene>
<keyword evidence="4 7" id="KW-0812">Transmembrane</keyword>
<keyword evidence="9" id="KW-1185">Reference proteome</keyword>
<evidence type="ECO:0000313" key="8">
    <source>
        <dbReference type="EMBL" id="TDG44468.1"/>
    </source>
</evidence>
<dbReference type="Proteomes" id="UP000295192">
    <property type="component" value="Unassembled WGS sequence"/>
</dbReference>
<protein>
    <recommendedName>
        <fullName evidence="3">Small integral membrane protein 8</fullName>
    </recommendedName>
</protein>
<dbReference type="OrthoDB" id="1880105at2759"/>
<reference evidence="8 9" key="1">
    <citation type="journal article" date="2019" name="J. Hered.">
        <title>An Improved Genome Assembly for Drosophila navojoa, the Basal Species in the mojavensis Cluster.</title>
        <authorList>
            <person name="Vanderlinde T."/>
            <person name="Dupim E.G."/>
            <person name="Nazario-Yepiz N.O."/>
            <person name="Carvalho A.B."/>
        </authorList>
    </citation>
    <scope>NUCLEOTIDE SEQUENCE [LARGE SCALE GENOMIC DNA]</scope>
    <source>
        <strain evidence="8">Navoj_Jal97</strain>
        <tissue evidence="8">Whole organism</tissue>
    </source>
</reference>